<evidence type="ECO:0000256" key="9">
    <source>
        <dbReference type="SAM" id="MobiDB-lite"/>
    </source>
</evidence>
<reference evidence="11" key="1">
    <citation type="submission" date="2021-05" db="EMBL/GenBank/DDBJ databases">
        <title>The genome of the haptophyte Pavlova lutheri (Diacronema luteri, Pavlovales) - a model for lipid biosynthesis in eukaryotic algae.</title>
        <authorList>
            <person name="Hulatt C.J."/>
            <person name="Posewitz M.C."/>
        </authorList>
    </citation>
    <scope>NUCLEOTIDE SEQUENCE</scope>
    <source>
        <strain evidence="11">NIVA-4/92</strain>
    </source>
</reference>
<dbReference type="EMBL" id="JAGTXO010000005">
    <property type="protein sequence ID" value="KAG8467752.1"/>
    <property type="molecule type" value="Genomic_DNA"/>
</dbReference>
<evidence type="ECO:0000256" key="1">
    <source>
        <dbReference type="ARBA" id="ARBA00004477"/>
    </source>
</evidence>
<dbReference type="GO" id="GO:0006465">
    <property type="term" value="P:signal peptide processing"/>
    <property type="evidence" value="ECO:0007669"/>
    <property type="project" value="InterPro"/>
</dbReference>
<evidence type="ECO:0000256" key="3">
    <source>
        <dbReference type="ARBA" id="ARBA00017059"/>
    </source>
</evidence>
<comment type="function">
    <text evidence="8">Component of the signal peptidase complex (SPC) which catalyzes the cleavage of N-terminal signal sequences from nascent proteins as they are translocated into the lumen of the endoplasmic reticulum. Dispensable for SPC enzymatic activity.</text>
</comment>
<feature type="transmembrane region" description="Helical" evidence="10">
    <location>
        <begin position="12"/>
        <end position="30"/>
    </location>
</feature>
<evidence type="ECO:0000313" key="11">
    <source>
        <dbReference type="EMBL" id="KAG8467752.1"/>
    </source>
</evidence>
<evidence type="ECO:0000256" key="8">
    <source>
        <dbReference type="ARBA" id="ARBA00045204"/>
    </source>
</evidence>
<evidence type="ECO:0000256" key="6">
    <source>
        <dbReference type="ARBA" id="ARBA00022989"/>
    </source>
</evidence>
<feature type="transmembrane region" description="Helical" evidence="10">
    <location>
        <begin position="37"/>
        <end position="59"/>
    </location>
</feature>
<evidence type="ECO:0000256" key="10">
    <source>
        <dbReference type="SAM" id="Phobius"/>
    </source>
</evidence>
<dbReference type="GO" id="GO:0045047">
    <property type="term" value="P:protein targeting to ER"/>
    <property type="evidence" value="ECO:0007669"/>
    <property type="project" value="TreeGrafter"/>
</dbReference>
<dbReference type="PANTHER" id="PTHR13202:SF0">
    <property type="entry name" value="SIGNAL PEPTIDASE COMPLEX SUBUNIT 1"/>
    <property type="match status" value="1"/>
</dbReference>
<dbReference type="PANTHER" id="PTHR13202">
    <property type="entry name" value="MICROSOMAL SIGNAL PEPTIDASE 12 KDA SUBUNIT"/>
    <property type="match status" value="1"/>
</dbReference>
<comment type="caution">
    <text evidence="11">The sequence shown here is derived from an EMBL/GenBank/DDBJ whole genome shotgun (WGS) entry which is preliminary data.</text>
</comment>
<proteinExistence type="inferred from homology"/>
<accession>A0A8J6CAK6</accession>
<sequence length="114" mass="12512">MDFVGQLFCERTFQFFILLSGIIGWIMGYMRQDFKITCYFLACGSALSAVVCLPDWPWWNRHPLDWLPARNSLPPPKKRVKEGERKHGAADGTAGGAKAGAAGAAKKGGKPKKA</sequence>
<evidence type="ECO:0000256" key="7">
    <source>
        <dbReference type="ARBA" id="ARBA00023136"/>
    </source>
</evidence>
<evidence type="ECO:0000256" key="2">
    <source>
        <dbReference type="ARBA" id="ARBA00005245"/>
    </source>
</evidence>
<evidence type="ECO:0000256" key="5">
    <source>
        <dbReference type="ARBA" id="ARBA00022824"/>
    </source>
</evidence>
<keyword evidence="7 10" id="KW-0472">Membrane</keyword>
<keyword evidence="6 10" id="KW-1133">Transmembrane helix</keyword>
<dbReference type="OMA" id="IHLTLWT"/>
<protein>
    <recommendedName>
        <fullName evidence="3">Signal peptidase complex subunit 1</fullName>
    </recommendedName>
</protein>
<name>A0A8J6CAK6_DIALT</name>
<dbReference type="GO" id="GO:0005787">
    <property type="term" value="C:signal peptidase complex"/>
    <property type="evidence" value="ECO:0007669"/>
    <property type="project" value="InterPro"/>
</dbReference>
<dbReference type="Proteomes" id="UP000751190">
    <property type="component" value="Unassembled WGS sequence"/>
</dbReference>
<dbReference type="InterPro" id="IPR009542">
    <property type="entry name" value="Spc1/SPCS1"/>
</dbReference>
<keyword evidence="4 10" id="KW-0812">Transmembrane</keyword>
<keyword evidence="12" id="KW-1185">Reference proteome</keyword>
<evidence type="ECO:0000256" key="4">
    <source>
        <dbReference type="ARBA" id="ARBA00022692"/>
    </source>
</evidence>
<dbReference type="AlphaFoldDB" id="A0A8J6CAK6"/>
<keyword evidence="5" id="KW-0256">Endoplasmic reticulum</keyword>
<dbReference type="Pfam" id="PF06645">
    <property type="entry name" value="SPC12"/>
    <property type="match status" value="1"/>
</dbReference>
<evidence type="ECO:0000313" key="12">
    <source>
        <dbReference type="Proteomes" id="UP000751190"/>
    </source>
</evidence>
<dbReference type="OrthoDB" id="263893at2759"/>
<feature type="region of interest" description="Disordered" evidence="9">
    <location>
        <begin position="70"/>
        <end position="114"/>
    </location>
</feature>
<gene>
    <name evidence="11" type="ORF">KFE25_006804</name>
</gene>
<organism evidence="11 12">
    <name type="scientific">Diacronema lutheri</name>
    <name type="common">Unicellular marine alga</name>
    <name type="synonym">Monochrysis lutheri</name>
    <dbReference type="NCBI Taxonomy" id="2081491"/>
    <lineage>
        <taxon>Eukaryota</taxon>
        <taxon>Haptista</taxon>
        <taxon>Haptophyta</taxon>
        <taxon>Pavlovophyceae</taxon>
        <taxon>Pavlovales</taxon>
        <taxon>Pavlovaceae</taxon>
        <taxon>Diacronema</taxon>
    </lineage>
</organism>
<comment type="similarity">
    <text evidence="2">Belongs to the SPCS1 family.</text>
</comment>
<comment type="subcellular location">
    <subcellularLocation>
        <location evidence="1">Endoplasmic reticulum membrane</location>
        <topology evidence="1">Multi-pass membrane protein</topology>
    </subcellularLocation>
</comment>